<feature type="chain" id="PRO_5010215513" evidence="5">
    <location>
        <begin position="19"/>
        <end position="474"/>
    </location>
</feature>
<dbReference type="SMART" id="SM00209">
    <property type="entry name" value="TSP1"/>
    <property type="match status" value="3"/>
</dbReference>
<evidence type="ECO:0000256" key="2">
    <source>
        <dbReference type="ARBA" id="ARBA00023157"/>
    </source>
</evidence>
<feature type="disulfide bond" evidence="3">
    <location>
        <begin position="140"/>
        <end position="149"/>
    </location>
</feature>
<dbReference type="InterPro" id="IPR003609">
    <property type="entry name" value="Pan_app"/>
</dbReference>
<accession>A0A1S3IKQ1</accession>
<evidence type="ECO:0000313" key="8">
    <source>
        <dbReference type="Proteomes" id="UP000085678"/>
    </source>
</evidence>
<comment type="caution">
    <text evidence="4">Lacks conserved residue(s) required for the propagation of feature annotation.</text>
</comment>
<evidence type="ECO:0000313" key="9">
    <source>
        <dbReference type="RefSeq" id="XP_013398466.1"/>
    </source>
</evidence>
<dbReference type="FunFam" id="2.10.25.10:FF:000610">
    <property type="entry name" value="protein HEG homolog 1 isoform X1"/>
    <property type="match status" value="2"/>
</dbReference>
<dbReference type="Gene3D" id="2.10.25.10">
    <property type="entry name" value="Laminin"/>
    <property type="match status" value="2"/>
</dbReference>
<dbReference type="InterPro" id="IPR052065">
    <property type="entry name" value="Compl_asym_regulator"/>
</dbReference>
<dbReference type="Gene3D" id="3.10.250.10">
    <property type="entry name" value="SRCR-like domain"/>
    <property type="match status" value="1"/>
</dbReference>
<dbReference type="SUPFAM" id="SSF57196">
    <property type="entry name" value="EGF/Laminin"/>
    <property type="match status" value="2"/>
</dbReference>
<keyword evidence="9" id="KW-0645">Protease</keyword>
<dbReference type="PANTHER" id="PTHR22906">
    <property type="entry name" value="PROPERDIN"/>
    <property type="match status" value="1"/>
</dbReference>
<dbReference type="SMART" id="SM00181">
    <property type="entry name" value="EGF"/>
    <property type="match status" value="2"/>
</dbReference>
<feature type="domain" description="EGF-like" evidence="6">
    <location>
        <begin position="109"/>
        <end position="150"/>
    </location>
</feature>
<keyword evidence="9" id="KW-0378">Hydrolase</keyword>
<keyword evidence="2 3" id="KW-1015">Disulfide bond</keyword>
<protein>
    <submittedName>
        <fullName evidence="9">A disintegrin and metalloproteinase with thrombospondin motifs adt-2</fullName>
    </submittedName>
</protein>
<name>A0A1S3IKQ1_LINAN</name>
<evidence type="ECO:0000259" key="7">
    <source>
        <dbReference type="PROSITE" id="PS50287"/>
    </source>
</evidence>
<dbReference type="PROSITE" id="PS50026">
    <property type="entry name" value="EGF_3"/>
    <property type="match status" value="2"/>
</dbReference>
<dbReference type="SUPFAM" id="SSF82895">
    <property type="entry name" value="TSP-1 type 1 repeat"/>
    <property type="match status" value="3"/>
</dbReference>
<feature type="domain" description="EGF-like" evidence="6">
    <location>
        <begin position="249"/>
        <end position="290"/>
    </location>
</feature>
<dbReference type="Pfam" id="PF00024">
    <property type="entry name" value="PAN_1"/>
    <property type="match status" value="1"/>
</dbReference>
<evidence type="ECO:0000256" key="4">
    <source>
        <dbReference type="PROSITE-ProRule" id="PRU00196"/>
    </source>
</evidence>
<feature type="non-terminal residue" evidence="9">
    <location>
        <position position="474"/>
    </location>
</feature>
<sequence>MVMLLFFLILISTRFTDGIIFQWPQPEEDEVKENHFLRTNTTKQINGVYLRTQCALQCIVSKGCDSYNFCPQNRTCELNSLSTKNEDVNLLEADGISFYSVRNESFQIPVGLCATNPCQHEGYCLDTRTEQGDPSYLCLCKDTWRGNNCELEAADVQWSQWQSWQGCSASCGQGSQLRRRQCSVGTASNCYGADTEYRLCNERECPRMVGVNGHRGVNAQPSQPVAKGVRTGKEPVYSMELLAKIDSIPVGLCATNPCQHEGYCLDTRTEQGDPSYLCLCKDTWRGNNCELEAADVQWSQWQSWQGCSASCGQGSQLRRRQCSVGTASNCYGADTEYRLCNERECPRWGEWSPWSECSTQSTCGQGSKNRQRACLFDGTVGQDRFCQGPIEDTTPCDGVDCRGPIKLVNGSDQGAGILSIYDDIMQEWSFVCSEGWTQIASTIACRQLGANNASEAYSVAFDDSHLSKTDLPVI</sequence>
<dbReference type="InterPro" id="IPR036772">
    <property type="entry name" value="SRCR-like_dom_sf"/>
</dbReference>
<evidence type="ECO:0000256" key="5">
    <source>
        <dbReference type="SAM" id="SignalP"/>
    </source>
</evidence>
<evidence type="ECO:0000256" key="3">
    <source>
        <dbReference type="PROSITE-ProRule" id="PRU00076"/>
    </source>
</evidence>
<dbReference type="PANTHER" id="PTHR22906:SF21">
    <property type="entry name" value="SEMA DOMAIN-CONTAINING PROTEIN"/>
    <property type="match status" value="1"/>
</dbReference>
<feature type="domain" description="SRCR" evidence="7">
    <location>
        <begin position="405"/>
        <end position="474"/>
    </location>
</feature>
<keyword evidence="9" id="KW-0482">Metalloprotease</keyword>
<dbReference type="Gene3D" id="2.20.100.10">
    <property type="entry name" value="Thrombospondin type-1 (TSP1) repeat"/>
    <property type="match status" value="3"/>
</dbReference>
<dbReference type="GeneID" id="106164956"/>
<dbReference type="InterPro" id="IPR001190">
    <property type="entry name" value="SRCR"/>
</dbReference>
<dbReference type="InterPro" id="IPR036383">
    <property type="entry name" value="TSP1_rpt_sf"/>
</dbReference>
<evidence type="ECO:0000259" key="6">
    <source>
        <dbReference type="PROSITE" id="PS50026"/>
    </source>
</evidence>
<dbReference type="Pfam" id="PF00090">
    <property type="entry name" value="TSP_1"/>
    <property type="match status" value="3"/>
</dbReference>
<feature type="signal peptide" evidence="5">
    <location>
        <begin position="1"/>
        <end position="18"/>
    </location>
</feature>
<keyword evidence="5" id="KW-0732">Signal</keyword>
<dbReference type="SUPFAM" id="SSF56487">
    <property type="entry name" value="SRCR-like"/>
    <property type="match status" value="1"/>
</dbReference>
<dbReference type="KEGG" id="lak:106164956"/>
<evidence type="ECO:0000256" key="1">
    <source>
        <dbReference type="ARBA" id="ARBA00022737"/>
    </source>
</evidence>
<keyword evidence="1" id="KW-0677">Repeat</keyword>
<reference evidence="9" key="1">
    <citation type="journal article" date="2015" name="Nat. Commun.">
        <title>The Lingula genome provides insights into brachiopod evolution and the origin of phosphate biomineralization.</title>
        <authorList>
            <person name="Luo Y.J."/>
            <person name="Takeuchi T."/>
            <person name="Koyanagi R."/>
            <person name="Yamada L."/>
            <person name="Kanda M."/>
            <person name="Khalturina M."/>
            <person name="Fujie M."/>
            <person name="Yamasaki S.I."/>
            <person name="Endo K."/>
            <person name="Satoh N."/>
        </authorList>
    </citation>
    <scope>NUCLEOTIDE SEQUENCE</scope>
</reference>
<dbReference type="InterPro" id="IPR000884">
    <property type="entry name" value="TSP1_rpt"/>
</dbReference>
<dbReference type="GO" id="GO:0008237">
    <property type="term" value="F:metallopeptidase activity"/>
    <property type="evidence" value="ECO:0007669"/>
    <property type="project" value="UniProtKB-KW"/>
</dbReference>
<dbReference type="RefSeq" id="XP_013398466.1">
    <property type="nucleotide sequence ID" value="XM_013543012.1"/>
</dbReference>
<dbReference type="InParanoid" id="A0A1S3IKQ1"/>
<reference evidence="9" key="2">
    <citation type="submission" date="2025-08" db="UniProtKB">
        <authorList>
            <consortium name="RefSeq"/>
        </authorList>
    </citation>
    <scope>IDENTIFICATION</scope>
</reference>
<dbReference type="GO" id="GO:0016020">
    <property type="term" value="C:membrane"/>
    <property type="evidence" value="ECO:0007669"/>
    <property type="project" value="InterPro"/>
</dbReference>
<gene>
    <name evidence="9" type="primary">LOC106164956</name>
</gene>
<dbReference type="Proteomes" id="UP000085678">
    <property type="component" value="Unplaced"/>
</dbReference>
<keyword evidence="3" id="KW-0245">EGF-like domain</keyword>
<dbReference type="Pfam" id="PF15494">
    <property type="entry name" value="SRCR_2"/>
    <property type="match status" value="1"/>
</dbReference>
<dbReference type="PROSITE" id="PS50092">
    <property type="entry name" value="TSP1"/>
    <property type="match status" value="3"/>
</dbReference>
<dbReference type="PROSITE" id="PS00022">
    <property type="entry name" value="EGF_1"/>
    <property type="match status" value="2"/>
</dbReference>
<dbReference type="PROSITE" id="PS50287">
    <property type="entry name" value="SRCR_2"/>
    <property type="match status" value="1"/>
</dbReference>
<dbReference type="AlphaFoldDB" id="A0A1S3IKQ1"/>
<dbReference type="InterPro" id="IPR000742">
    <property type="entry name" value="EGF"/>
</dbReference>
<dbReference type="OrthoDB" id="446173at2759"/>
<proteinExistence type="predicted"/>
<dbReference type="STRING" id="7574.A0A1S3IKQ1"/>
<organism evidence="8 9">
    <name type="scientific">Lingula anatina</name>
    <name type="common">Brachiopod</name>
    <name type="synonym">Lingula unguis</name>
    <dbReference type="NCBI Taxonomy" id="7574"/>
    <lineage>
        <taxon>Eukaryota</taxon>
        <taxon>Metazoa</taxon>
        <taxon>Spiralia</taxon>
        <taxon>Lophotrochozoa</taxon>
        <taxon>Brachiopoda</taxon>
        <taxon>Linguliformea</taxon>
        <taxon>Lingulata</taxon>
        <taxon>Lingulida</taxon>
        <taxon>Linguloidea</taxon>
        <taxon>Lingulidae</taxon>
        <taxon>Lingula</taxon>
    </lineage>
</organism>
<keyword evidence="8" id="KW-1185">Reference proteome</keyword>
<feature type="disulfide bond" evidence="3">
    <location>
        <begin position="280"/>
        <end position="289"/>
    </location>
</feature>
<dbReference type="Gene3D" id="3.50.4.10">
    <property type="entry name" value="Hepatocyte Growth Factor"/>
    <property type="match status" value="1"/>
</dbReference>